<organism evidence="2 3">
    <name type="scientific">Sungkyunkwania multivorans</name>
    <dbReference type="NCBI Taxonomy" id="1173618"/>
    <lineage>
        <taxon>Bacteria</taxon>
        <taxon>Pseudomonadati</taxon>
        <taxon>Bacteroidota</taxon>
        <taxon>Flavobacteriia</taxon>
        <taxon>Flavobacteriales</taxon>
        <taxon>Flavobacteriaceae</taxon>
        <taxon>Sungkyunkwania</taxon>
    </lineage>
</organism>
<evidence type="ECO:0000256" key="1">
    <source>
        <dbReference type="SAM" id="SignalP"/>
    </source>
</evidence>
<accession>A0ABW3D029</accession>
<protein>
    <recommendedName>
        <fullName evidence="4">Lipoprotein</fullName>
    </recommendedName>
</protein>
<proteinExistence type="predicted"/>
<dbReference type="PROSITE" id="PS51257">
    <property type="entry name" value="PROKAR_LIPOPROTEIN"/>
    <property type="match status" value="1"/>
</dbReference>
<evidence type="ECO:0008006" key="4">
    <source>
        <dbReference type="Google" id="ProtNLM"/>
    </source>
</evidence>
<name>A0ABW3D029_9FLAO</name>
<dbReference type="RefSeq" id="WP_386406633.1">
    <property type="nucleotide sequence ID" value="NZ_JBHTJH010000004.1"/>
</dbReference>
<sequence length="249" mass="27629">MKIFKNFLLLAACGALLLFSCSKDEQGVNFDSNALDELSGKEIFKSVLFADGVLTSKIPVLANNFDFESYFDDDELQLYRELQDEVLGSIDSQYPEYFASFKRTMRSNNFELIRQAITEASTIVVKASMQLHEADYEKGQELTNSLLEDQALKGLKIDAEGRKIMDLRAGNLRQSFLNDNNAFVLNVVVLINVATAVNVVNVAVAVNAVAAVDTVVVVTREEEEPPEDQQRDSNSLILDEISASIIAMN</sequence>
<dbReference type="InterPro" id="IPR023888">
    <property type="entry name" value="SdpC-like"/>
</dbReference>
<keyword evidence="1" id="KW-0732">Signal</keyword>
<comment type="caution">
    <text evidence="2">The sequence shown here is derived from an EMBL/GenBank/DDBJ whole genome shotgun (WGS) entry which is preliminary data.</text>
</comment>
<evidence type="ECO:0000313" key="2">
    <source>
        <dbReference type="EMBL" id="MFD0862188.1"/>
    </source>
</evidence>
<dbReference type="Proteomes" id="UP001596978">
    <property type="component" value="Unassembled WGS sequence"/>
</dbReference>
<feature type="signal peptide" evidence="1">
    <location>
        <begin position="1"/>
        <end position="25"/>
    </location>
</feature>
<keyword evidence="3" id="KW-1185">Reference proteome</keyword>
<reference evidence="3" key="1">
    <citation type="journal article" date="2019" name="Int. J. Syst. Evol. Microbiol.">
        <title>The Global Catalogue of Microorganisms (GCM) 10K type strain sequencing project: providing services to taxonomists for standard genome sequencing and annotation.</title>
        <authorList>
            <consortium name="The Broad Institute Genomics Platform"/>
            <consortium name="The Broad Institute Genome Sequencing Center for Infectious Disease"/>
            <person name="Wu L."/>
            <person name="Ma J."/>
        </authorList>
    </citation>
    <scope>NUCLEOTIDE SEQUENCE [LARGE SCALE GENOMIC DNA]</scope>
    <source>
        <strain evidence="3">CCUG 62952</strain>
    </source>
</reference>
<dbReference type="Pfam" id="PF26137">
    <property type="entry name" value="Toxin_SdpC"/>
    <property type="match status" value="1"/>
</dbReference>
<gene>
    <name evidence="2" type="ORF">ACFQ1M_08200</name>
</gene>
<feature type="chain" id="PRO_5046597043" description="Lipoprotein" evidence="1">
    <location>
        <begin position="26"/>
        <end position="249"/>
    </location>
</feature>
<dbReference type="EMBL" id="JBHTJH010000004">
    <property type="protein sequence ID" value="MFD0862188.1"/>
    <property type="molecule type" value="Genomic_DNA"/>
</dbReference>
<evidence type="ECO:0000313" key="3">
    <source>
        <dbReference type="Proteomes" id="UP001596978"/>
    </source>
</evidence>